<reference evidence="1" key="1">
    <citation type="submission" date="2015-06" db="EMBL/GenBank/DDBJ databases">
        <authorList>
            <person name="Nguyen H."/>
        </authorList>
    </citation>
    <scope>NUCLEOTIDE SEQUENCE</scope>
    <source>
        <strain evidence="1">DAOM 180753</strain>
    </source>
</reference>
<dbReference type="EMBL" id="LACB01000193">
    <property type="protein sequence ID" value="KAJ9486746.1"/>
    <property type="molecule type" value="Genomic_DNA"/>
</dbReference>
<evidence type="ECO:0000313" key="1">
    <source>
        <dbReference type="EMBL" id="KAJ9486746.1"/>
    </source>
</evidence>
<reference evidence="1" key="2">
    <citation type="journal article" date="2016" name="Fungal Biol.">
        <title>Ochratoxin A production by Penicillium thymicola.</title>
        <authorList>
            <person name="Nguyen H.D.T."/>
            <person name="McMullin D.R."/>
            <person name="Ponomareva E."/>
            <person name="Riley R."/>
            <person name="Pomraning K.R."/>
            <person name="Baker S.E."/>
            <person name="Seifert K.A."/>
        </authorList>
    </citation>
    <scope>NUCLEOTIDE SEQUENCE</scope>
    <source>
        <strain evidence="1">DAOM 180753</strain>
    </source>
</reference>
<accession>A0AAI9X7C6</accession>
<evidence type="ECO:0000313" key="2">
    <source>
        <dbReference type="Proteomes" id="UP001227192"/>
    </source>
</evidence>
<proteinExistence type="predicted"/>
<protein>
    <submittedName>
        <fullName evidence="1">Uncharacterized protein</fullName>
    </submittedName>
</protein>
<name>A0AAI9X7C6_PENTH</name>
<dbReference type="AlphaFoldDB" id="A0AAI9X7C6"/>
<dbReference type="Proteomes" id="UP001227192">
    <property type="component" value="Unassembled WGS sequence"/>
</dbReference>
<organism evidence="1 2">
    <name type="scientific">Penicillium thymicola</name>
    <dbReference type="NCBI Taxonomy" id="293382"/>
    <lineage>
        <taxon>Eukaryota</taxon>
        <taxon>Fungi</taxon>
        <taxon>Dikarya</taxon>
        <taxon>Ascomycota</taxon>
        <taxon>Pezizomycotina</taxon>
        <taxon>Eurotiomycetes</taxon>
        <taxon>Eurotiomycetidae</taxon>
        <taxon>Eurotiales</taxon>
        <taxon>Aspergillaceae</taxon>
        <taxon>Penicillium</taxon>
    </lineage>
</organism>
<gene>
    <name evidence="1" type="ORF">VN97_g6587</name>
</gene>
<keyword evidence="2" id="KW-1185">Reference proteome</keyword>
<sequence>MQARYQRDEYELDIQCSLIPQPVGINHYYNDQSANYHGQTLPGYMAYSTRGMLDYRTAWGNRPWDLNGRPTELLDQQSSNMNQDACGFVLSGQGTSTEMPQSIEPMTTPAYQSQPQSNINLSTISGITDTKAWNSWLGTSQDSHTVPMAIPSNSLYNIGDIDRTKSTDLNIETPDLVFGYMPMSTT</sequence>
<comment type="caution">
    <text evidence="1">The sequence shown here is derived from an EMBL/GenBank/DDBJ whole genome shotgun (WGS) entry which is preliminary data.</text>
</comment>